<dbReference type="SUPFAM" id="SSF46966">
    <property type="entry name" value="Spectrin repeat"/>
    <property type="match status" value="1"/>
</dbReference>
<gene>
    <name evidence="2" type="ORF">OTI717_LOCUS38050</name>
</gene>
<dbReference type="InterPro" id="IPR002017">
    <property type="entry name" value="Spectrin_repeat"/>
</dbReference>
<feature type="coiled-coil region" evidence="1">
    <location>
        <begin position="38"/>
        <end position="72"/>
    </location>
</feature>
<name>A0A820AGR0_9BILA</name>
<evidence type="ECO:0000313" key="2">
    <source>
        <dbReference type="EMBL" id="CAF4188911.1"/>
    </source>
</evidence>
<evidence type="ECO:0000313" key="3">
    <source>
        <dbReference type="Proteomes" id="UP000663823"/>
    </source>
</evidence>
<organism evidence="2 3">
    <name type="scientific">Rotaria sordida</name>
    <dbReference type="NCBI Taxonomy" id="392033"/>
    <lineage>
        <taxon>Eukaryota</taxon>
        <taxon>Metazoa</taxon>
        <taxon>Spiralia</taxon>
        <taxon>Gnathifera</taxon>
        <taxon>Rotifera</taxon>
        <taxon>Eurotatoria</taxon>
        <taxon>Bdelloidea</taxon>
        <taxon>Philodinida</taxon>
        <taxon>Philodinidae</taxon>
        <taxon>Rotaria</taxon>
    </lineage>
</organism>
<sequence length="95" mass="11346">TIETRLQSLITSWVLQKFLYDYEIGHDQQSVQKLLCKHQQFETELVLLVRNIQRIQQDVKRLNGHYAGAEETEIKQKEIDVLTQWKLLPQLVDQR</sequence>
<proteinExistence type="predicted"/>
<evidence type="ECO:0000256" key="1">
    <source>
        <dbReference type="SAM" id="Coils"/>
    </source>
</evidence>
<dbReference type="AlphaFoldDB" id="A0A820AGR0"/>
<dbReference type="Gene3D" id="1.20.58.60">
    <property type="match status" value="1"/>
</dbReference>
<dbReference type="EMBL" id="CAJOAX010019522">
    <property type="protein sequence ID" value="CAF4188911.1"/>
    <property type="molecule type" value="Genomic_DNA"/>
</dbReference>
<keyword evidence="1" id="KW-0175">Coiled coil</keyword>
<reference evidence="2" key="1">
    <citation type="submission" date="2021-02" db="EMBL/GenBank/DDBJ databases">
        <authorList>
            <person name="Nowell W R."/>
        </authorList>
    </citation>
    <scope>NUCLEOTIDE SEQUENCE</scope>
</reference>
<comment type="caution">
    <text evidence="2">The sequence shown here is derived from an EMBL/GenBank/DDBJ whole genome shotgun (WGS) entry which is preliminary data.</text>
</comment>
<dbReference type="Pfam" id="PF00435">
    <property type="entry name" value="Spectrin"/>
    <property type="match status" value="1"/>
</dbReference>
<dbReference type="Proteomes" id="UP000663823">
    <property type="component" value="Unassembled WGS sequence"/>
</dbReference>
<feature type="non-terminal residue" evidence="2">
    <location>
        <position position="95"/>
    </location>
</feature>
<accession>A0A820AGR0</accession>
<protein>
    <submittedName>
        <fullName evidence="2">Uncharacterized protein</fullName>
    </submittedName>
</protein>